<dbReference type="PROSITE" id="PS51257">
    <property type="entry name" value="PROKAR_LIPOPROTEIN"/>
    <property type="match status" value="1"/>
</dbReference>
<evidence type="ECO:0000256" key="2">
    <source>
        <dbReference type="SAM" id="SignalP"/>
    </source>
</evidence>
<feature type="signal peptide" evidence="2">
    <location>
        <begin position="1"/>
        <end position="22"/>
    </location>
</feature>
<dbReference type="RefSeq" id="WP_129477103.1">
    <property type="nucleotide sequence ID" value="NZ_SDWS01000006.1"/>
</dbReference>
<keyword evidence="4" id="KW-1185">Reference proteome</keyword>
<feature type="compositionally biased region" description="Low complexity" evidence="1">
    <location>
        <begin position="31"/>
        <end position="43"/>
    </location>
</feature>
<dbReference type="OrthoDB" id="3788482at2"/>
<dbReference type="AlphaFoldDB" id="A0A4V1RJS9"/>
<accession>A0A4V1RJS9</accession>
<feature type="region of interest" description="Disordered" evidence="1">
    <location>
        <begin position="22"/>
        <end position="47"/>
    </location>
</feature>
<dbReference type="Proteomes" id="UP000291838">
    <property type="component" value="Unassembled WGS sequence"/>
</dbReference>
<evidence type="ECO:0000256" key="1">
    <source>
        <dbReference type="SAM" id="MobiDB-lite"/>
    </source>
</evidence>
<reference evidence="3 4" key="1">
    <citation type="submission" date="2019-01" db="EMBL/GenBank/DDBJ databases">
        <title>Novel species of Nocardioides.</title>
        <authorList>
            <person name="Liu Q."/>
            <person name="Xin Y.-H."/>
        </authorList>
    </citation>
    <scope>NUCLEOTIDE SEQUENCE [LARGE SCALE GENOMIC DNA]</scope>
    <source>
        <strain evidence="3 4">HLT3-15</strain>
    </source>
</reference>
<feature type="chain" id="PRO_5039435532" description="Tetratricopeptide repeat protein" evidence="2">
    <location>
        <begin position="23"/>
        <end position="143"/>
    </location>
</feature>
<sequence length="143" mass="14865">MRTSVVAATVLVLVALTSGCTGTDAPRGNDEAPSATPSEEAAAVVDSPACAEVRAGIDAFNQGDFEGTVEHFEDALPLAEEQDDGSAAAGQLVDAVRYYAELRPGRYPEAARSSPDFARNKAITLGQCMPVDYEDAESPGTDV</sequence>
<evidence type="ECO:0000313" key="3">
    <source>
        <dbReference type="EMBL" id="RYB89842.1"/>
    </source>
</evidence>
<evidence type="ECO:0000313" key="4">
    <source>
        <dbReference type="Proteomes" id="UP000291838"/>
    </source>
</evidence>
<evidence type="ECO:0008006" key="5">
    <source>
        <dbReference type="Google" id="ProtNLM"/>
    </source>
</evidence>
<dbReference type="EMBL" id="SDWS01000006">
    <property type="protein sequence ID" value="RYB89842.1"/>
    <property type="molecule type" value="Genomic_DNA"/>
</dbReference>
<proteinExistence type="predicted"/>
<gene>
    <name evidence="3" type="ORF">EUA06_14770</name>
</gene>
<name>A0A4V1RJS9_9ACTN</name>
<keyword evidence="2" id="KW-0732">Signal</keyword>
<protein>
    <recommendedName>
        <fullName evidence="5">Tetratricopeptide repeat protein</fullName>
    </recommendedName>
</protein>
<comment type="caution">
    <text evidence="3">The sequence shown here is derived from an EMBL/GenBank/DDBJ whole genome shotgun (WGS) entry which is preliminary data.</text>
</comment>
<organism evidence="3 4">
    <name type="scientific">Nocardioides glacieisoli</name>
    <dbReference type="NCBI Taxonomy" id="1168730"/>
    <lineage>
        <taxon>Bacteria</taxon>
        <taxon>Bacillati</taxon>
        <taxon>Actinomycetota</taxon>
        <taxon>Actinomycetes</taxon>
        <taxon>Propionibacteriales</taxon>
        <taxon>Nocardioidaceae</taxon>
        <taxon>Nocardioides</taxon>
    </lineage>
</organism>